<dbReference type="EMBL" id="JAIGYQ010000007">
    <property type="protein sequence ID" value="MBX7491011.1"/>
    <property type="molecule type" value="Genomic_DNA"/>
</dbReference>
<organism evidence="1 2">
    <name type="scientific">Helicobacter turcicus</name>
    <dbReference type="NCBI Taxonomy" id="2867412"/>
    <lineage>
        <taxon>Bacteria</taxon>
        <taxon>Pseudomonadati</taxon>
        <taxon>Campylobacterota</taxon>
        <taxon>Epsilonproteobacteria</taxon>
        <taxon>Campylobacterales</taxon>
        <taxon>Helicobacteraceae</taxon>
        <taxon>Helicobacter</taxon>
    </lineage>
</organism>
<dbReference type="Proteomes" id="UP000700059">
    <property type="component" value="Unassembled WGS sequence"/>
</dbReference>
<comment type="caution">
    <text evidence="1">The sequence shown here is derived from an EMBL/GenBank/DDBJ whole genome shotgun (WGS) entry which is preliminary data.</text>
</comment>
<protein>
    <submittedName>
        <fullName evidence="1">Uncharacterized protein</fullName>
    </submittedName>
</protein>
<name>A0ABS7JNP2_9HELI</name>
<sequence length="85" mass="9776">MKQKIKKFSYKIPLKSSLIESGYIEVSTFDIPNVDEKKDNQGGVCIKVKVDDNIKGIEQTEESIVIPRRQIKTLRKALKKISRKI</sequence>
<keyword evidence="2" id="KW-1185">Reference proteome</keyword>
<accession>A0ABS7JNP2</accession>
<dbReference type="RefSeq" id="WP_221532264.1">
    <property type="nucleotide sequence ID" value="NZ_JAIGYP010000007.1"/>
</dbReference>
<reference evidence="1 2" key="1">
    <citation type="submission" date="2021-08" db="EMBL/GenBank/DDBJ databases">
        <title>Helicobacter spp. isolated from feces of Anatolian Ground Squirrel (Spermophilus xanthoprymnus) in Turkey.</title>
        <authorList>
            <person name="Aydin F."/>
            <person name="Abay S."/>
            <person name="Kayman T."/>
            <person name="Karakaya E."/>
            <person name="Saticioglu I.B."/>
        </authorList>
    </citation>
    <scope>NUCLEOTIDE SEQUENCE [LARGE SCALE GENOMIC DNA]</scope>
    <source>
        <strain evidence="1 2">Faydin-H70</strain>
    </source>
</reference>
<proteinExistence type="predicted"/>
<gene>
    <name evidence="1" type="ORF">K4G57_05985</name>
</gene>
<evidence type="ECO:0000313" key="2">
    <source>
        <dbReference type="Proteomes" id="UP000700059"/>
    </source>
</evidence>
<evidence type="ECO:0000313" key="1">
    <source>
        <dbReference type="EMBL" id="MBX7491011.1"/>
    </source>
</evidence>